<keyword evidence="3" id="KW-1185">Reference proteome</keyword>
<feature type="compositionally biased region" description="Basic and acidic residues" evidence="1">
    <location>
        <begin position="51"/>
        <end position="78"/>
    </location>
</feature>
<name>A0AAD3S7R2_NEPGR</name>
<protein>
    <submittedName>
        <fullName evidence="2">Uncharacterized protein</fullName>
    </submittedName>
</protein>
<comment type="caution">
    <text evidence="2">The sequence shown here is derived from an EMBL/GenBank/DDBJ whole genome shotgun (WGS) entry which is preliminary data.</text>
</comment>
<organism evidence="2 3">
    <name type="scientific">Nepenthes gracilis</name>
    <name type="common">Slender pitcher plant</name>
    <dbReference type="NCBI Taxonomy" id="150966"/>
    <lineage>
        <taxon>Eukaryota</taxon>
        <taxon>Viridiplantae</taxon>
        <taxon>Streptophyta</taxon>
        <taxon>Embryophyta</taxon>
        <taxon>Tracheophyta</taxon>
        <taxon>Spermatophyta</taxon>
        <taxon>Magnoliopsida</taxon>
        <taxon>eudicotyledons</taxon>
        <taxon>Gunneridae</taxon>
        <taxon>Pentapetalae</taxon>
        <taxon>Caryophyllales</taxon>
        <taxon>Nepenthaceae</taxon>
        <taxon>Nepenthes</taxon>
    </lineage>
</organism>
<dbReference type="EMBL" id="BSYO01000006">
    <property type="protein sequence ID" value="GMH06078.1"/>
    <property type="molecule type" value="Genomic_DNA"/>
</dbReference>
<evidence type="ECO:0000313" key="2">
    <source>
        <dbReference type="EMBL" id="GMH06078.1"/>
    </source>
</evidence>
<reference evidence="2" key="1">
    <citation type="submission" date="2023-05" db="EMBL/GenBank/DDBJ databases">
        <title>Nepenthes gracilis genome sequencing.</title>
        <authorList>
            <person name="Fukushima K."/>
        </authorList>
    </citation>
    <scope>NUCLEOTIDE SEQUENCE</scope>
    <source>
        <strain evidence="2">SING2019-196</strain>
    </source>
</reference>
<evidence type="ECO:0000256" key="1">
    <source>
        <dbReference type="SAM" id="MobiDB-lite"/>
    </source>
</evidence>
<gene>
    <name evidence="2" type="ORF">Nepgr_007918</name>
</gene>
<sequence>MGKMKHASKPSSAYSSHRKSDTIIGNLLANKLSPPLPPQAVYDSGHRGSHRRYDNRAPSKTREASQRHQIMRDHDHRIMSNIHHLA</sequence>
<feature type="region of interest" description="Disordered" evidence="1">
    <location>
        <begin position="25"/>
        <end position="86"/>
    </location>
</feature>
<dbReference type="AlphaFoldDB" id="A0AAD3S7R2"/>
<dbReference type="Proteomes" id="UP001279734">
    <property type="component" value="Unassembled WGS sequence"/>
</dbReference>
<accession>A0AAD3S7R2</accession>
<evidence type="ECO:0000313" key="3">
    <source>
        <dbReference type="Proteomes" id="UP001279734"/>
    </source>
</evidence>
<proteinExistence type="predicted"/>